<proteinExistence type="predicted"/>
<protein>
    <submittedName>
        <fullName evidence="2">DUF3833 domain-containing protein</fullName>
    </submittedName>
</protein>
<name>A0A5P2H384_9BURK</name>
<organism evidence="2 3">
    <name type="scientific">Cupriavidus pauculus</name>
    <dbReference type="NCBI Taxonomy" id="82633"/>
    <lineage>
        <taxon>Bacteria</taxon>
        <taxon>Pseudomonadati</taxon>
        <taxon>Pseudomonadota</taxon>
        <taxon>Betaproteobacteria</taxon>
        <taxon>Burkholderiales</taxon>
        <taxon>Burkholderiaceae</taxon>
        <taxon>Cupriavidus</taxon>
    </lineage>
</organism>
<sequence length="178" mass="19966">MKFVATLGAIAVAALCTACSAPDVAHYADQKPALDVARFFAGRTEAWGMFQKRSGEIVKRFYVDLQGQERDGRFVLDEDFRYSDGTTQHRTWTLTRAADGSWQGTAPDVVGSASGQAAGNVLRWRYTLQLPVDDKTYDVQFDDWMVLVDDRTLINRARVTKFGFEVGQVTVFFRRPAP</sequence>
<dbReference type="EMBL" id="CP044065">
    <property type="protein sequence ID" value="QET02154.1"/>
    <property type="molecule type" value="Genomic_DNA"/>
</dbReference>
<feature type="signal peptide" evidence="1">
    <location>
        <begin position="1"/>
        <end position="21"/>
    </location>
</feature>
<evidence type="ECO:0000256" key="1">
    <source>
        <dbReference type="SAM" id="SignalP"/>
    </source>
</evidence>
<accession>A0A5P2H384</accession>
<reference evidence="2 3" key="1">
    <citation type="submission" date="2019-09" db="EMBL/GenBank/DDBJ databases">
        <title>FDA dAtabase for Regulatory Grade micrObial Sequences (FDA-ARGOS): Supporting development and validation of Infectious Disease Dx tests.</title>
        <authorList>
            <person name="Sciortino C."/>
            <person name="Tallon L."/>
            <person name="Sadzewicz L."/>
            <person name="Vavikolanu K."/>
            <person name="Mehta A."/>
            <person name="Aluvathingal J."/>
            <person name="Nadendla S."/>
            <person name="Nandy P."/>
            <person name="Geyer C."/>
            <person name="Yan Y."/>
            <person name="Sichtig H."/>
        </authorList>
    </citation>
    <scope>NUCLEOTIDE SEQUENCE [LARGE SCALE GENOMIC DNA]</scope>
    <source>
        <strain evidence="2 3">FDAARGOS_664</strain>
    </source>
</reference>
<keyword evidence="1" id="KW-0732">Signal</keyword>
<dbReference type="InterPro" id="IPR024409">
    <property type="entry name" value="DUF3833"/>
</dbReference>
<feature type="chain" id="PRO_5024865421" evidence="1">
    <location>
        <begin position="22"/>
        <end position="178"/>
    </location>
</feature>
<evidence type="ECO:0000313" key="3">
    <source>
        <dbReference type="Proteomes" id="UP000322822"/>
    </source>
</evidence>
<dbReference type="AlphaFoldDB" id="A0A5P2H384"/>
<dbReference type="RefSeq" id="WP_150372196.1">
    <property type="nucleotide sequence ID" value="NZ_CP044065.1"/>
</dbReference>
<dbReference type="OrthoDB" id="5296954at2"/>
<dbReference type="Proteomes" id="UP000322822">
    <property type="component" value="Chromosome 1"/>
</dbReference>
<gene>
    <name evidence="2" type="ORF">FOB72_08960</name>
</gene>
<dbReference type="Pfam" id="PF12915">
    <property type="entry name" value="DUF3833"/>
    <property type="match status" value="1"/>
</dbReference>
<evidence type="ECO:0000313" key="2">
    <source>
        <dbReference type="EMBL" id="QET02154.1"/>
    </source>
</evidence>